<dbReference type="AlphaFoldDB" id="A0A0B4XT36"/>
<feature type="signal peptide" evidence="4">
    <location>
        <begin position="1"/>
        <end position="22"/>
    </location>
</feature>
<reference evidence="5 6" key="1">
    <citation type="journal article" date="2012" name="J. Bacteriol.">
        <title>Genome sequence of an alkane-degrading bacterium, Alcanivorax pacificus type strain W11-5, isolated from deep sea sediment.</title>
        <authorList>
            <person name="Lai Q."/>
            <person name="Shao Z."/>
        </authorList>
    </citation>
    <scope>NUCLEOTIDE SEQUENCE [LARGE SCALE GENOMIC DNA]</scope>
    <source>
        <strain evidence="5 6">W11-5</strain>
    </source>
</reference>
<keyword evidence="6" id="KW-1185">Reference proteome</keyword>
<organism evidence="5 6">
    <name type="scientific">Isoalcanivorax pacificus W11-5</name>
    <dbReference type="NCBI Taxonomy" id="391936"/>
    <lineage>
        <taxon>Bacteria</taxon>
        <taxon>Pseudomonadati</taxon>
        <taxon>Pseudomonadota</taxon>
        <taxon>Gammaproteobacteria</taxon>
        <taxon>Oceanospirillales</taxon>
        <taxon>Alcanivoracaceae</taxon>
        <taxon>Isoalcanivorax</taxon>
    </lineage>
</organism>
<sequence length="209" mass="23716">MQTYRIIAVTAILLGASAPALAESADQQLFSQIYPEGGSTLYCQSPFAAGTSTQIDRLYPDRQLEQHFRCRNSITCRRTEGYQTARDDLHQMFPIERRADLDRRGALIGETRTSDNAHACGYRLTFQTFEPPDHAKGDVARAMLYMHTQHGLPLVGALEMYQRWNELDPPDEIERARNDRIETAQGQRNPYIDAPETVNDITLTLPDPF</sequence>
<gene>
    <name evidence="5" type="ORF">S7S_15175</name>
</gene>
<evidence type="ECO:0000313" key="5">
    <source>
        <dbReference type="EMBL" id="AJD49447.1"/>
    </source>
</evidence>
<keyword evidence="4" id="KW-0732">Signal</keyword>
<dbReference type="RefSeq" id="WP_008733590.1">
    <property type="nucleotide sequence ID" value="NZ_CP004387.1"/>
</dbReference>
<dbReference type="Proteomes" id="UP000006764">
    <property type="component" value="Chromosome"/>
</dbReference>
<evidence type="ECO:0000256" key="3">
    <source>
        <dbReference type="ARBA" id="ARBA00022801"/>
    </source>
</evidence>
<dbReference type="PANTHER" id="PTHR33607:SF2">
    <property type="entry name" value="ENDONUCLEASE-1"/>
    <property type="match status" value="1"/>
</dbReference>
<proteinExistence type="inferred from homology"/>
<protein>
    <submittedName>
        <fullName evidence="5">Endonuclease I</fullName>
    </submittedName>
</protein>
<evidence type="ECO:0000256" key="1">
    <source>
        <dbReference type="ARBA" id="ARBA00006429"/>
    </source>
</evidence>
<evidence type="ECO:0000313" key="6">
    <source>
        <dbReference type="Proteomes" id="UP000006764"/>
    </source>
</evidence>
<dbReference type="EMBL" id="CP004387">
    <property type="protein sequence ID" value="AJD49447.1"/>
    <property type="molecule type" value="Genomic_DNA"/>
</dbReference>
<dbReference type="InterPro" id="IPR044925">
    <property type="entry name" value="His-Me_finger_sf"/>
</dbReference>
<dbReference type="GO" id="GO:0016787">
    <property type="term" value="F:hydrolase activity"/>
    <property type="evidence" value="ECO:0007669"/>
    <property type="project" value="UniProtKB-KW"/>
</dbReference>
<dbReference type="PANTHER" id="PTHR33607">
    <property type="entry name" value="ENDONUCLEASE-1"/>
    <property type="match status" value="1"/>
</dbReference>
<dbReference type="GO" id="GO:0004519">
    <property type="term" value="F:endonuclease activity"/>
    <property type="evidence" value="ECO:0007669"/>
    <property type="project" value="UniProtKB-KW"/>
</dbReference>
<dbReference type="SUPFAM" id="SSF54060">
    <property type="entry name" value="His-Me finger endonucleases"/>
    <property type="match status" value="1"/>
</dbReference>
<accession>A0A0B4XT36</accession>
<keyword evidence="2" id="KW-0540">Nuclease</keyword>
<dbReference type="Pfam" id="PF04231">
    <property type="entry name" value="Endonuclease_1"/>
    <property type="match status" value="1"/>
</dbReference>
<evidence type="ECO:0000256" key="4">
    <source>
        <dbReference type="SAM" id="SignalP"/>
    </source>
</evidence>
<dbReference type="InterPro" id="IPR007346">
    <property type="entry name" value="Endonuclease-I"/>
</dbReference>
<dbReference type="KEGG" id="apac:S7S_15175"/>
<comment type="similarity">
    <text evidence="1">Belongs to the EndA/NucM nuclease family.</text>
</comment>
<dbReference type="OrthoDB" id="9800417at2"/>
<evidence type="ECO:0000256" key="2">
    <source>
        <dbReference type="ARBA" id="ARBA00022722"/>
    </source>
</evidence>
<feature type="chain" id="PRO_5002112144" evidence="4">
    <location>
        <begin position="23"/>
        <end position="209"/>
    </location>
</feature>
<dbReference type="HOGENOM" id="CLU_070541_0_1_6"/>
<keyword evidence="3" id="KW-0378">Hydrolase</keyword>
<name>A0A0B4XT36_9GAMM</name>
<keyword evidence="5" id="KW-0255">Endonuclease</keyword>